<evidence type="ECO:0000256" key="2">
    <source>
        <dbReference type="ARBA" id="ARBA00022475"/>
    </source>
</evidence>
<gene>
    <name evidence="7" type="primary">lptG</name>
    <name evidence="7" type="ORF">ICN82_06060</name>
</gene>
<feature type="transmembrane region" description="Helical" evidence="6">
    <location>
        <begin position="12"/>
        <end position="29"/>
    </location>
</feature>
<keyword evidence="3 6" id="KW-0812">Transmembrane</keyword>
<reference evidence="7" key="1">
    <citation type="submission" date="2020-09" db="EMBL/GenBank/DDBJ databases">
        <title>A novel bacterium of genus Mangrovicoccus, isolated from South China Sea.</title>
        <authorList>
            <person name="Huang H."/>
            <person name="Mo K."/>
            <person name="Hu Y."/>
        </authorList>
    </citation>
    <scope>NUCLEOTIDE SEQUENCE</scope>
    <source>
        <strain evidence="7">HB182678</strain>
    </source>
</reference>
<comment type="subcellular location">
    <subcellularLocation>
        <location evidence="1">Cell membrane</location>
        <topology evidence="1">Multi-pass membrane protein</topology>
    </subcellularLocation>
</comment>
<dbReference type="GO" id="GO:0043190">
    <property type="term" value="C:ATP-binding cassette (ABC) transporter complex"/>
    <property type="evidence" value="ECO:0007669"/>
    <property type="project" value="InterPro"/>
</dbReference>
<evidence type="ECO:0000256" key="1">
    <source>
        <dbReference type="ARBA" id="ARBA00004651"/>
    </source>
</evidence>
<evidence type="ECO:0000256" key="5">
    <source>
        <dbReference type="ARBA" id="ARBA00023136"/>
    </source>
</evidence>
<organism evidence="7 8">
    <name type="scientific">Mangrovicoccus algicola</name>
    <dbReference type="NCBI Taxonomy" id="2771008"/>
    <lineage>
        <taxon>Bacteria</taxon>
        <taxon>Pseudomonadati</taxon>
        <taxon>Pseudomonadota</taxon>
        <taxon>Alphaproteobacteria</taxon>
        <taxon>Rhodobacterales</taxon>
        <taxon>Paracoccaceae</taxon>
        <taxon>Mangrovicoccus</taxon>
    </lineage>
</organism>
<dbReference type="EMBL" id="JACVXA010000012">
    <property type="protein sequence ID" value="MBE3637768.1"/>
    <property type="molecule type" value="Genomic_DNA"/>
</dbReference>
<dbReference type="PANTHER" id="PTHR33529">
    <property type="entry name" value="SLR0882 PROTEIN-RELATED"/>
    <property type="match status" value="1"/>
</dbReference>
<sequence>MILHLYFARKYLSIFTMILGGFTIFIWLVELLEHIRRYDAGEMGFLRLSYLAALHLPEVLYQVLTLVVLLSTITMFITLARTSELVITRATGRSALRSLASPAITAFVLGCLVVSLANPLVALSSKAYERAIDGDGGRVLSVSKEGLWLRQGVDDNQTAIRAARTNLDGTVLYDTDFYGFDPEGTPIFRIQAAEAALTPDGWQLSQAKIWDLAQDEIPEAGARQLDSYLLPSELTPDQIRDSFGTPSSISIWALPAFISQLENAGFSARTHMVWLQAELARPLSFVAMVFIGAVFTLRHTRMGRTGLMVLLAVLSGFLVYFIANLTQLMGQNGQIPVPFAVWSPSIAAICLALAALLHFEDG</sequence>
<accession>A0A8J7CZE5</accession>
<feature type="transmembrane region" description="Helical" evidence="6">
    <location>
        <begin position="279"/>
        <end position="297"/>
    </location>
</feature>
<dbReference type="PANTHER" id="PTHR33529:SF2">
    <property type="entry name" value="LIPOPOLYSACCHARIDE EXPORT SYSTEM PERMEASE PROTEIN LPTG"/>
    <property type="match status" value="1"/>
</dbReference>
<proteinExistence type="predicted"/>
<evidence type="ECO:0000313" key="8">
    <source>
        <dbReference type="Proteomes" id="UP000609121"/>
    </source>
</evidence>
<keyword evidence="8" id="KW-1185">Reference proteome</keyword>
<dbReference type="GO" id="GO:0015920">
    <property type="term" value="P:lipopolysaccharide transport"/>
    <property type="evidence" value="ECO:0007669"/>
    <property type="project" value="TreeGrafter"/>
</dbReference>
<dbReference type="GO" id="GO:0055085">
    <property type="term" value="P:transmembrane transport"/>
    <property type="evidence" value="ECO:0007669"/>
    <property type="project" value="InterPro"/>
</dbReference>
<keyword evidence="4 6" id="KW-1133">Transmembrane helix</keyword>
<feature type="transmembrane region" description="Helical" evidence="6">
    <location>
        <begin position="339"/>
        <end position="359"/>
    </location>
</feature>
<keyword evidence="5 6" id="KW-0472">Membrane</keyword>
<protein>
    <submittedName>
        <fullName evidence="7">LPS export ABC transporter permease LptG</fullName>
    </submittedName>
</protein>
<keyword evidence="2" id="KW-1003">Cell membrane</keyword>
<dbReference type="Proteomes" id="UP000609121">
    <property type="component" value="Unassembled WGS sequence"/>
</dbReference>
<dbReference type="InterPro" id="IPR030923">
    <property type="entry name" value="LptG"/>
</dbReference>
<feature type="transmembrane region" description="Helical" evidence="6">
    <location>
        <begin position="59"/>
        <end position="79"/>
    </location>
</feature>
<feature type="transmembrane region" description="Helical" evidence="6">
    <location>
        <begin position="99"/>
        <end position="121"/>
    </location>
</feature>
<evidence type="ECO:0000256" key="6">
    <source>
        <dbReference type="SAM" id="Phobius"/>
    </source>
</evidence>
<dbReference type="Pfam" id="PF03739">
    <property type="entry name" value="LptF_LptG"/>
    <property type="match status" value="1"/>
</dbReference>
<dbReference type="RefSeq" id="WP_193180759.1">
    <property type="nucleotide sequence ID" value="NZ_JACVXA010000012.1"/>
</dbReference>
<feature type="transmembrane region" description="Helical" evidence="6">
    <location>
        <begin position="309"/>
        <end position="327"/>
    </location>
</feature>
<dbReference type="InterPro" id="IPR005495">
    <property type="entry name" value="LptG/LptF_permease"/>
</dbReference>
<evidence type="ECO:0000256" key="3">
    <source>
        <dbReference type="ARBA" id="ARBA00022692"/>
    </source>
</evidence>
<comment type="caution">
    <text evidence="7">The sequence shown here is derived from an EMBL/GenBank/DDBJ whole genome shotgun (WGS) entry which is preliminary data.</text>
</comment>
<dbReference type="NCBIfam" id="TIGR04408">
    <property type="entry name" value="LptG_lptG"/>
    <property type="match status" value="1"/>
</dbReference>
<name>A0A8J7CZE5_9RHOB</name>
<evidence type="ECO:0000256" key="4">
    <source>
        <dbReference type="ARBA" id="ARBA00022989"/>
    </source>
</evidence>
<dbReference type="AlphaFoldDB" id="A0A8J7CZE5"/>
<evidence type="ECO:0000313" key="7">
    <source>
        <dbReference type="EMBL" id="MBE3637768.1"/>
    </source>
</evidence>